<keyword evidence="16" id="KW-1185">Reference proteome</keyword>
<evidence type="ECO:0000256" key="4">
    <source>
        <dbReference type="ARBA" id="ARBA00022475"/>
    </source>
</evidence>
<evidence type="ECO:0000256" key="11">
    <source>
        <dbReference type="ARBA" id="ARBA00023049"/>
    </source>
</evidence>
<sequence length="216" mass="23472">MPDLASSIHYLSLMALPFLLAVTLHEAGHAFAAYYLGDKSQVAEGRLSLNPLNHIDPFGTVVIPIVAVLANLPFLIGYAKPVMIDPRPFQKLRRDLVLVAIAGPLGNVVVALFCAYMVRFALMFGAGPESWIVNTMVFGIYINCLFMVFNLLPIPPLDGAGIVEQFLPYEAAQKYRSIAPFGFMILMGVIILAPSVIMVPSSMMFGLIAYLVGVPV</sequence>
<dbReference type="InterPro" id="IPR008915">
    <property type="entry name" value="Peptidase_M50"/>
</dbReference>
<evidence type="ECO:0000256" key="8">
    <source>
        <dbReference type="ARBA" id="ARBA00022801"/>
    </source>
</evidence>
<dbReference type="PANTHER" id="PTHR35864">
    <property type="entry name" value="ZINC METALLOPROTEASE MJ0611-RELATED"/>
    <property type="match status" value="1"/>
</dbReference>
<keyword evidence="7" id="KW-0479">Metal-binding</keyword>
<dbReference type="InterPro" id="IPR052348">
    <property type="entry name" value="Metallopeptidase_M50B"/>
</dbReference>
<dbReference type="GO" id="GO:0006508">
    <property type="term" value="P:proteolysis"/>
    <property type="evidence" value="ECO:0007669"/>
    <property type="project" value="UniProtKB-KW"/>
</dbReference>
<evidence type="ECO:0000259" key="14">
    <source>
        <dbReference type="Pfam" id="PF02163"/>
    </source>
</evidence>
<feature type="transmembrane region" description="Helical" evidence="13">
    <location>
        <begin position="96"/>
        <end position="118"/>
    </location>
</feature>
<dbReference type="EMBL" id="CP116805">
    <property type="protein sequence ID" value="WCL53128.1"/>
    <property type="molecule type" value="Genomic_DNA"/>
</dbReference>
<proteinExistence type="inferred from homology"/>
<dbReference type="AlphaFoldDB" id="A0AAF0BG31"/>
<keyword evidence="11" id="KW-0482">Metalloprotease</keyword>
<name>A0AAF0BG31_9PROT</name>
<dbReference type="CDD" id="cd06158">
    <property type="entry name" value="S2P-M50_like_1"/>
    <property type="match status" value="1"/>
</dbReference>
<comment type="subcellular location">
    <subcellularLocation>
        <location evidence="2">Cell membrane</location>
        <topology evidence="2">Multi-pass membrane protein</topology>
    </subcellularLocation>
</comment>
<keyword evidence="5 15" id="KW-0645">Protease</keyword>
<comment type="cofactor">
    <cofactor evidence="1">
        <name>Zn(2+)</name>
        <dbReference type="ChEBI" id="CHEBI:29105"/>
    </cofactor>
</comment>
<evidence type="ECO:0000256" key="7">
    <source>
        <dbReference type="ARBA" id="ARBA00022723"/>
    </source>
</evidence>
<dbReference type="InterPro" id="IPR044537">
    <property type="entry name" value="Rip2-like"/>
</dbReference>
<dbReference type="PANTHER" id="PTHR35864:SF1">
    <property type="entry name" value="ZINC METALLOPROTEASE YWHC-RELATED"/>
    <property type="match status" value="1"/>
</dbReference>
<evidence type="ECO:0000256" key="2">
    <source>
        <dbReference type="ARBA" id="ARBA00004651"/>
    </source>
</evidence>
<feature type="transmembrane region" description="Helical" evidence="13">
    <location>
        <begin position="183"/>
        <end position="212"/>
    </location>
</feature>
<evidence type="ECO:0000256" key="1">
    <source>
        <dbReference type="ARBA" id="ARBA00001947"/>
    </source>
</evidence>
<keyword evidence="6 13" id="KW-0812">Transmembrane</keyword>
<reference evidence="15" key="1">
    <citation type="submission" date="2023-01" db="EMBL/GenBank/DDBJ databases">
        <title>The genome sequence of Kordiimonadaceae bacterium 6D33.</title>
        <authorList>
            <person name="Liu Y."/>
        </authorList>
    </citation>
    <scope>NUCLEOTIDE SEQUENCE</scope>
    <source>
        <strain evidence="15">6D33</strain>
    </source>
</reference>
<feature type="transmembrane region" description="Helical" evidence="13">
    <location>
        <begin position="56"/>
        <end position="76"/>
    </location>
</feature>
<evidence type="ECO:0000256" key="5">
    <source>
        <dbReference type="ARBA" id="ARBA00022670"/>
    </source>
</evidence>
<evidence type="ECO:0000256" key="12">
    <source>
        <dbReference type="ARBA" id="ARBA00023136"/>
    </source>
</evidence>
<dbReference type="KEGG" id="gso:PH603_11325"/>
<protein>
    <submittedName>
        <fullName evidence="15">Site-2 protease family protein</fullName>
    </submittedName>
</protein>
<evidence type="ECO:0000256" key="10">
    <source>
        <dbReference type="ARBA" id="ARBA00022989"/>
    </source>
</evidence>
<keyword evidence="9" id="KW-0862">Zinc</keyword>
<dbReference type="GO" id="GO:0005886">
    <property type="term" value="C:plasma membrane"/>
    <property type="evidence" value="ECO:0007669"/>
    <property type="project" value="UniProtKB-SubCell"/>
</dbReference>
<feature type="domain" description="Peptidase M50" evidence="14">
    <location>
        <begin position="129"/>
        <end position="186"/>
    </location>
</feature>
<evidence type="ECO:0000256" key="9">
    <source>
        <dbReference type="ARBA" id="ARBA00022833"/>
    </source>
</evidence>
<keyword evidence="12 13" id="KW-0472">Membrane</keyword>
<evidence type="ECO:0000313" key="16">
    <source>
        <dbReference type="Proteomes" id="UP001217500"/>
    </source>
</evidence>
<dbReference type="Pfam" id="PF02163">
    <property type="entry name" value="Peptidase_M50"/>
    <property type="match status" value="1"/>
</dbReference>
<accession>A0AAF0BG31</accession>
<keyword evidence="10 13" id="KW-1133">Transmembrane helix</keyword>
<dbReference type="Proteomes" id="UP001217500">
    <property type="component" value="Chromosome"/>
</dbReference>
<dbReference type="GO" id="GO:0046872">
    <property type="term" value="F:metal ion binding"/>
    <property type="evidence" value="ECO:0007669"/>
    <property type="project" value="UniProtKB-KW"/>
</dbReference>
<evidence type="ECO:0000313" key="15">
    <source>
        <dbReference type="EMBL" id="WCL53128.1"/>
    </source>
</evidence>
<dbReference type="GO" id="GO:0008237">
    <property type="term" value="F:metallopeptidase activity"/>
    <property type="evidence" value="ECO:0007669"/>
    <property type="project" value="UniProtKB-KW"/>
</dbReference>
<evidence type="ECO:0000256" key="3">
    <source>
        <dbReference type="ARBA" id="ARBA00007931"/>
    </source>
</evidence>
<feature type="transmembrane region" description="Helical" evidence="13">
    <location>
        <begin position="130"/>
        <end position="152"/>
    </location>
</feature>
<evidence type="ECO:0000256" key="13">
    <source>
        <dbReference type="SAM" id="Phobius"/>
    </source>
</evidence>
<keyword evidence="8" id="KW-0378">Hydrolase</keyword>
<evidence type="ECO:0000256" key="6">
    <source>
        <dbReference type="ARBA" id="ARBA00022692"/>
    </source>
</evidence>
<dbReference type="RefSeq" id="WP_289502640.1">
    <property type="nucleotide sequence ID" value="NZ_CP116805.1"/>
</dbReference>
<gene>
    <name evidence="15" type="ORF">PH603_11325</name>
</gene>
<organism evidence="15 16">
    <name type="scientific">Gimibacter soli</name>
    <dbReference type="NCBI Taxonomy" id="3024400"/>
    <lineage>
        <taxon>Bacteria</taxon>
        <taxon>Pseudomonadati</taxon>
        <taxon>Pseudomonadota</taxon>
        <taxon>Alphaproteobacteria</taxon>
        <taxon>Kordiimonadales</taxon>
        <taxon>Temperatibacteraceae</taxon>
        <taxon>Gimibacter</taxon>
    </lineage>
</organism>
<keyword evidence="4" id="KW-1003">Cell membrane</keyword>
<comment type="similarity">
    <text evidence="3">Belongs to the peptidase M50B family.</text>
</comment>